<feature type="compositionally biased region" description="Basic and acidic residues" evidence="1">
    <location>
        <begin position="141"/>
        <end position="150"/>
    </location>
</feature>
<organism evidence="2 3">
    <name type="scientific">Caerostris extrusa</name>
    <name type="common">Bark spider</name>
    <name type="synonym">Caerostris bankana</name>
    <dbReference type="NCBI Taxonomy" id="172846"/>
    <lineage>
        <taxon>Eukaryota</taxon>
        <taxon>Metazoa</taxon>
        <taxon>Ecdysozoa</taxon>
        <taxon>Arthropoda</taxon>
        <taxon>Chelicerata</taxon>
        <taxon>Arachnida</taxon>
        <taxon>Araneae</taxon>
        <taxon>Araneomorphae</taxon>
        <taxon>Entelegynae</taxon>
        <taxon>Araneoidea</taxon>
        <taxon>Araneidae</taxon>
        <taxon>Caerostris</taxon>
    </lineage>
</organism>
<feature type="compositionally biased region" description="Polar residues" evidence="1">
    <location>
        <begin position="109"/>
        <end position="125"/>
    </location>
</feature>
<protein>
    <submittedName>
        <fullName evidence="2">Nucleoporin GLE1</fullName>
    </submittedName>
</protein>
<sequence>MKALLNKCHEEAQENFTKSIKKLASFEYSDHLQSSQKEQVDKMTKVLKKIAGYVEQAEHKDVTIDDILNANLCVKEVLDVYQEIVNDIENAKFKALKSHEKSPSADIVESSSPLKEQGNSDTISPEINKGESESEVMSEDVTDKSKNDKERELLSRFIAPDAIDEHLNIMENLKCIESNFVEPFKKIPG</sequence>
<dbReference type="AlphaFoldDB" id="A0AAV4R3S7"/>
<keyword evidence="3" id="KW-1185">Reference proteome</keyword>
<proteinExistence type="predicted"/>
<gene>
    <name evidence="2" type="primary">Gle1_2</name>
    <name evidence="2" type="ORF">CEXT_739191</name>
</gene>
<evidence type="ECO:0000313" key="3">
    <source>
        <dbReference type="Proteomes" id="UP001054945"/>
    </source>
</evidence>
<dbReference type="Proteomes" id="UP001054945">
    <property type="component" value="Unassembled WGS sequence"/>
</dbReference>
<accession>A0AAV4R3S7</accession>
<evidence type="ECO:0000313" key="2">
    <source>
        <dbReference type="EMBL" id="GIY16380.1"/>
    </source>
</evidence>
<comment type="caution">
    <text evidence="2">The sequence shown here is derived from an EMBL/GenBank/DDBJ whole genome shotgun (WGS) entry which is preliminary data.</text>
</comment>
<name>A0AAV4R3S7_CAEEX</name>
<dbReference type="EMBL" id="BPLR01007366">
    <property type="protein sequence ID" value="GIY16380.1"/>
    <property type="molecule type" value="Genomic_DNA"/>
</dbReference>
<feature type="region of interest" description="Disordered" evidence="1">
    <location>
        <begin position="102"/>
        <end position="150"/>
    </location>
</feature>
<evidence type="ECO:0000256" key="1">
    <source>
        <dbReference type="SAM" id="MobiDB-lite"/>
    </source>
</evidence>
<reference evidence="2 3" key="1">
    <citation type="submission" date="2021-06" db="EMBL/GenBank/DDBJ databases">
        <title>Caerostris extrusa draft genome.</title>
        <authorList>
            <person name="Kono N."/>
            <person name="Arakawa K."/>
        </authorList>
    </citation>
    <scope>NUCLEOTIDE SEQUENCE [LARGE SCALE GENOMIC DNA]</scope>
</reference>